<feature type="domain" description="DUF834" evidence="2">
    <location>
        <begin position="57"/>
        <end position="100"/>
    </location>
</feature>
<evidence type="ECO:0000313" key="4">
    <source>
        <dbReference type="Proteomes" id="UP000000763"/>
    </source>
</evidence>
<evidence type="ECO:0000259" key="2">
    <source>
        <dbReference type="Pfam" id="PF05754"/>
    </source>
</evidence>
<dbReference type="InterPro" id="IPR008552">
    <property type="entry name" value="DUF834"/>
</dbReference>
<accession>Q2R599</accession>
<evidence type="ECO:0000313" key="3">
    <source>
        <dbReference type="EMBL" id="AAX96280.1"/>
    </source>
</evidence>
<protein>
    <recommendedName>
        <fullName evidence="2">DUF834 domain-containing protein</fullName>
    </recommendedName>
</protein>
<dbReference type="Proteomes" id="UP000000763">
    <property type="component" value="Chromosome 11"/>
</dbReference>
<dbReference type="AlphaFoldDB" id="Q2R599"/>
<gene>
    <name evidence="3" type="ordered locus">LOC_Os11g25740</name>
</gene>
<reference evidence="4" key="2">
    <citation type="journal article" date="2008" name="Nucleic Acids Res.">
        <title>The rice annotation project database (RAP-DB): 2008 update.</title>
        <authorList>
            <consortium name="The rice annotation project (RAP)"/>
        </authorList>
    </citation>
    <scope>GENOME REANNOTATION</scope>
    <source>
        <strain evidence="4">cv. Nipponbare</strain>
    </source>
</reference>
<dbReference type="Pfam" id="PF05754">
    <property type="entry name" value="DUF834"/>
    <property type="match status" value="1"/>
</dbReference>
<dbReference type="EMBL" id="AC145367">
    <property type="protein sequence ID" value="AAX96280.1"/>
    <property type="molecule type" value="Genomic_DNA"/>
</dbReference>
<reference evidence="4" key="1">
    <citation type="journal article" date="2005" name="Nature">
        <title>The map-based sequence of the rice genome.</title>
        <authorList>
            <consortium name="International rice genome sequencing project (IRGSP)"/>
            <person name="Matsumoto T."/>
            <person name="Wu J."/>
            <person name="Kanamori H."/>
            <person name="Katayose Y."/>
            <person name="Fujisawa M."/>
            <person name="Namiki N."/>
            <person name="Mizuno H."/>
            <person name="Yamamoto K."/>
            <person name="Antonio B.A."/>
            <person name="Baba T."/>
            <person name="Sakata K."/>
            <person name="Nagamura Y."/>
            <person name="Aoki H."/>
            <person name="Arikawa K."/>
            <person name="Arita K."/>
            <person name="Bito T."/>
            <person name="Chiden Y."/>
            <person name="Fujitsuka N."/>
            <person name="Fukunaka R."/>
            <person name="Hamada M."/>
            <person name="Harada C."/>
            <person name="Hayashi A."/>
            <person name="Hijishita S."/>
            <person name="Honda M."/>
            <person name="Hosokawa S."/>
            <person name="Ichikawa Y."/>
            <person name="Idonuma A."/>
            <person name="Iijima M."/>
            <person name="Ikeda M."/>
            <person name="Ikeno M."/>
            <person name="Ito K."/>
            <person name="Ito S."/>
            <person name="Ito T."/>
            <person name="Ito Y."/>
            <person name="Ito Y."/>
            <person name="Iwabuchi A."/>
            <person name="Kamiya K."/>
            <person name="Karasawa W."/>
            <person name="Kurita K."/>
            <person name="Katagiri S."/>
            <person name="Kikuta A."/>
            <person name="Kobayashi H."/>
            <person name="Kobayashi N."/>
            <person name="Machita K."/>
            <person name="Maehara T."/>
            <person name="Masukawa M."/>
            <person name="Mizubayashi T."/>
            <person name="Mukai Y."/>
            <person name="Nagasaki H."/>
            <person name="Nagata Y."/>
            <person name="Naito S."/>
            <person name="Nakashima M."/>
            <person name="Nakama Y."/>
            <person name="Nakamichi Y."/>
            <person name="Nakamura M."/>
            <person name="Meguro A."/>
            <person name="Negishi M."/>
            <person name="Ohta I."/>
            <person name="Ohta T."/>
            <person name="Okamoto M."/>
            <person name="Ono N."/>
            <person name="Saji S."/>
            <person name="Sakaguchi M."/>
            <person name="Sakai K."/>
            <person name="Shibata M."/>
            <person name="Shimokawa T."/>
            <person name="Song J."/>
            <person name="Takazaki Y."/>
            <person name="Terasawa K."/>
            <person name="Tsugane M."/>
            <person name="Tsuji K."/>
            <person name="Ueda S."/>
            <person name="Waki K."/>
            <person name="Yamagata H."/>
            <person name="Yamamoto M."/>
            <person name="Yamamoto S."/>
            <person name="Yamane H."/>
            <person name="Yoshiki S."/>
            <person name="Yoshihara R."/>
            <person name="Yukawa K."/>
            <person name="Zhong H."/>
            <person name="Yano M."/>
            <person name="Yuan Q."/>
            <person name="Ouyang S."/>
            <person name="Liu J."/>
            <person name="Jones K.M."/>
            <person name="Gansberger K."/>
            <person name="Moffat K."/>
            <person name="Hill J."/>
            <person name="Bera J."/>
            <person name="Fadrosh D."/>
            <person name="Jin S."/>
            <person name="Johri S."/>
            <person name="Kim M."/>
            <person name="Overton L."/>
            <person name="Reardon M."/>
            <person name="Tsitrin T."/>
            <person name="Vuong H."/>
            <person name="Weaver B."/>
            <person name="Ciecko A."/>
            <person name="Tallon L."/>
            <person name="Jackson J."/>
            <person name="Pai G."/>
            <person name="Aken S.V."/>
            <person name="Utterback T."/>
            <person name="Reidmuller S."/>
            <person name="Feldblyum T."/>
            <person name="Hsiao J."/>
            <person name="Zismann V."/>
            <person name="Iobst S."/>
            <person name="de Vazeille A.R."/>
            <person name="Buell C.R."/>
            <person name="Ying K."/>
            <person name="Li Y."/>
            <person name="Lu T."/>
            <person name="Huang Y."/>
            <person name="Zhao Q."/>
            <person name="Feng Q."/>
            <person name="Zhang L."/>
            <person name="Zhu J."/>
            <person name="Weng Q."/>
            <person name="Mu J."/>
            <person name="Lu Y."/>
            <person name="Fan D."/>
            <person name="Liu Y."/>
            <person name="Guan J."/>
            <person name="Zhang Y."/>
            <person name="Yu S."/>
            <person name="Liu X."/>
            <person name="Zhang Y."/>
            <person name="Hong G."/>
            <person name="Han B."/>
            <person name="Choisne N."/>
            <person name="Demange N."/>
            <person name="Orjeda G."/>
            <person name="Samain S."/>
            <person name="Cattolico L."/>
            <person name="Pelletier E."/>
            <person name="Couloux A."/>
            <person name="Segurens B."/>
            <person name="Wincker P."/>
            <person name="D'Hont A."/>
            <person name="Scarpelli C."/>
            <person name="Weissenbach J."/>
            <person name="Salanoubat M."/>
            <person name="Quetier F."/>
            <person name="Yu Y."/>
            <person name="Kim H.R."/>
            <person name="Rambo T."/>
            <person name="Currie J."/>
            <person name="Collura K."/>
            <person name="Luo M."/>
            <person name="Yang T."/>
            <person name="Ammiraju J.S.S."/>
            <person name="Engler F."/>
            <person name="Soderlund C."/>
            <person name="Wing R.A."/>
            <person name="Palmer L.E."/>
            <person name="de la Bastide M."/>
            <person name="Spiegel L."/>
            <person name="Nascimento L."/>
            <person name="Zutavern T."/>
            <person name="O'Shaughnessy A."/>
            <person name="Dike S."/>
            <person name="Dedhia N."/>
            <person name="Preston R."/>
            <person name="Balija V."/>
            <person name="McCombie W.R."/>
            <person name="Chow T."/>
            <person name="Chen H."/>
            <person name="Chung M."/>
            <person name="Chen C."/>
            <person name="Shaw J."/>
            <person name="Wu H."/>
            <person name="Hsiao K."/>
            <person name="Chao Y."/>
            <person name="Chu M."/>
            <person name="Cheng C."/>
            <person name="Hour A."/>
            <person name="Lee P."/>
            <person name="Lin S."/>
            <person name="Lin Y."/>
            <person name="Liou J."/>
            <person name="Liu S."/>
            <person name="Hsing Y."/>
            <person name="Raghuvanshi S."/>
            <person name="Mohanty A."/>
            <person name="Bharti A.K."/>
            <person name="Gaur A."/>
            <person name="Gupta V."/>
            <person name="Kumar D."/>
            <person name="Ravi V."/>
            <person name="Vij S."/>
            <person name="Kapur A."/>
            <person name="Khurana P."/>
            <person name="Khurana P."/>
            <person name="Khurana J.P."/>
            <person name="Tyagi A.K."/>
            <person name="Gaikwad K."/>
            <person name="Singh A."/>
            <person name="Dalal V."/>
            <person name="Srivastava S."/>
            <person name="Dixit A."/>
            <person name="Pal A.K."/>
            <person name="Ghazi I.A."/>
            <person name="Yadav M."/>
            <person name="Pandit A."/>
            <person name="Bhargava A."/>
            <person name="Sureshbabu K."/>
            <person name="Batra K."/>
            <person name="Sharma T.R."/>
            <person name="Mohapatra T."/>
            <person name="Singh N.K."/>
            <person name="Messing J."/>
            <person name="Nelson A.B."/>
            <person name="Fuks G."/>
            <person name="Kavchok S."/>
            <person name="Keizer G."/>
            <person name="Linton E."/>
            <person name="Llaca V."/>
            <person name="Song R."/>
            <person name="Tanyolac B."/>
            <person name="Young S."/>
            <person name="Ho-Il K."/>
            <person name="Hahn J.H."/>
            <person name="Sangsakoo G."/>
            <person name="Vanavichit A."/>
            <person name="de Mattos Luiz.A.T."/>
            <person name="Zimmer P.D."/>
            <person name="Malone G."/>
            <person name="Dellagostin O."/>
            <person name="de Oliveira A.C."/>
            <person name="Bevan M."/>
            <person name="Bancroft I."/>
            <person name="Minx P."/>
            <person name="Cordum H."/>
            <person name="Wilson R."/>
            <person name="Cheng Z."/>
            <person name="Jin W."/>
            <person name="Jiang J."/>
            <person name="Leong S.A."/>
            <person name="Iwama H."/>
            <person name="Gojobori T."/>
            <person name="Itoh T."/>
            <person name="Niimura Y."/>
            <person name="Fujii Y."/>
            <person name="Habara T."/>
            <person name="Sakai H."/>
            <person name="Sato Y."/>
            <person name="Wilson G."/>
            <person name="Kumar K."/>
            <person name="McCouch S."/>
            <person name="Juretic N."/>
            <person name="Hoen D."/>
            <person name="Wright S."/>
            <person name="Bruskiewich R."/>
            <person name="Bureau T."/>
            <person name="Miyao A."/>
            <person name="Hirochika H."/>
            <person name="Nishikawa T."/>
            <person name="Kadowaki K."/>
            <person name="Sugiura M."/>
            <person name="Burr B."/>
            <person name="Sasaki T."/>
        </authorList>
    </citation>
    <scope>NUCLEOTIDE SEQUENCE [LARGE SCALE GENOMIC DNA]</scope>
    <source>
        <strain evidence="4">cv. Nipponbare</strain>
    </source>
</reference>
<name>Q2R599_ORYSJ</name>
<sequence length="147" mass="15210">MVVVARACGGSGTRRLFWRGGVAAGVRQGVANVVEAVVRHEVAGNAGKRQPETTQAVAARVDGEAGGSGVDWRIGAAAGVRREVVKPVVVVSRCGDGRSGNGALLESSSERRSSASRGESGRRRDGLGKFGEMGEESTRIVFMGSGW</sequence>
<feature type="compositionally biased region" description="Basic and acidic residues" evidence="1">
    <location>
        <begin position="108"/>
        <end position="127"/>
    </location>
</feature>
<proteinExistence type="predicted"/>
<organism evidence="3 4">
    <name type="scientific">Oryza sativa subsp. japonica</name>
    <name type="common">Rice</name>
    <dbReference type="NCBI Taxonomy" id="39947"/>
    <lineage>
        <taxon>Eukaryota</taxon>
        <taxon>Viridiplantae</taxon>
        <taxon>Streptophyta</taxon>
        <taxon>Embryophyta</taxon>
        <taxon>Tracheophyta</taxon>
        <taxon>Spermatophyta</taxon>
        <taxon>Magnoliopsida</taxon>
        <taxon>Liliopsida</taxon>
        <taxon>Poales</taxon>
        <taxon>Poaceae</taxon>
        <taxon>BOP clade</taxon>
        <taxon>Oryzoideae</taxon>
        <taxon>Oryzeae</taxon>
        <taxon>Oryzinae</taxon>
        <taxon>Oryza</taxon>
        <taxon>Oryza sativa</taxon>
    </lineage>
</organism>
<feature type="region of interest" description="Disordered" evidence="1">
    <location>
        <begin position="96"/>
        <end position="130"/>
    </location>
</feature>
<evidence type="ECO:0000256" key="1">
    <source>
        <dbReference type="SAM" id="MobiDB-lite"/>
    </source>
</evidence>